<keyword evidence="3 6" id="KW-0812">Transmembrane</keyword>
<evidence type="ECO:0000256" key="5">
    <source>
        <dbReference type="ARBA" id="ARBA00023136"/>
    </source>
</evidence>
<gene>
    <name evidence="8" type="ORF">BKK80_04540</name>
</gene>
<dbReference type="Pfam" id="PF00482">
    <property type="entry name" value="T2SSF"/>
    <property type="match status" value="1"/>
</dbReference>
<evidence type="ECO:0000259" key="7">
    <source>
        <dbReference type="Pfam" id="PF00482"/>
    </source>
</evidence>
<evidence type="ECO:0000256" key="6">
    <source>
        <dbReference type="SAM" id="Phobius"/>
    </source>
</evidence>
<keyword evidence="9" id="KW-1185">Reference proteome</keyword>
<evidence type="ECO:0000256" key="2">
    <source>
        <dbReference type="ARBA" id="ARBA00022475"/>
    </source>
</evidence>
<evidence type="ECO:0000313" key="8">
    <source>
        <dbReference type="EMBL" id="AOZ05175.1"/>
    </source>
</evidence>
<feature type="transmembrane region" description="Helical" evidence="6">
    <location>
        <begin position="6"/>
        <end position="22"/>
    </location>
</feature>
<dbReference type="PANTHER" id="PTHR35007">
    <property type="entry name" value="INTEGRAL MEMBRANE PROTEIN-RELATED"/>
    <property type="match status" value="1"/>
</dbReference>
<protein>
    <submittedName>
        <fullName evidence="8">Secretion system protein F</fullName>
    </submittedName>
</protein>
<dbReference type="InterPro" id="IPR018076">
    <property type="entry name" value="T2SS_GspF_dom"/>
</dbReference>
<dbReference type="Gene3D" id="1.20.81.30">
    <property type="entry name" value="Type II secretion system (T2SS), domain F"/>
    <property type="match status" value="1"/>
</dbReference>
<comment type="subcellular location">
    <subcellularLocation>
        <location evidence="1">Cell membrane</location>
        <topology evidence="1">Multi-pass membrane protein</topology>
    </subcellularLocation>
</comment>
<organism evidence="8 9">
    <name type="scientific">Cupriavidus malaysiensis</name>
    <dbReference type="NCBI Taxonomy" id="367825"/>
    <lineage>
        <taxon>Bacteria</taxon>
        <taxon>Pseudomonadati</taxon>
        <taxon>Pseudomonadota</taxon>
        <taxon>Betaproteobacteria</taxon>
        <taxon>Burkholderiales</taxon>
        <taxon>Burkholderiaceae</taxon>
        <taxon>Cupriavidus</taxon>
    </lineage>
</organism>
<name>A0ABN4TJD2_9BURK</name>
<dbReference type="InterPro" id="IPR042094">
    <property type="entry name" value="T2SS_GspF_sf"/>
</dbReference>
<dbReference type="EMBL" id="CP017754">
    <property type="protein sequence ID" value="AOZ05175.1"/>
    <property type="molecule type" value="Genomic_DNA"/>
</dbReference>
<keyword evidence="5 6" id="KW-0472">Membrane</keyword>
<sequence length="282" mass="30892">MSLTVVLPVIFCGILLIGWILISQGKKLFTSRTEHVAGELAASLADTFVFVSRQKVLAWTTGAVVLLPLGVFVATGNLLATAVAAPMAFMVPRKYMAWMRKRRLQMLEQQMPDALLMMAGAMRAGASFPIALESVVAEAQPPVSQEFDLLLRELRLGVDLGIAMRNMEKRVPLADFMMVTAAIAISREVGGNLAESLESVARTLREKSMMEGKIRALTAQGRMQGIVMTCLPLLMMLVLRHMEPEAMVPLFSEPVGWATLSVIAVMEFLGYKSITKITHIDV</sequence>
<dbReference type="Proteomes" id="UP000177515">
    <property type="component" value="Chromosome 1"/>
</dbReference>
<proteinExistence type="predicted"/>
<feature type="domain" description="Type II secretion system protein GspF" evidence="7">
    <location>
        <begin position="115"/>
        <end position="239"/>
    </location>
</feature>
<evidence type="ECO:0000313" key="9">
    <source>
        <dbReference type="Proteomes" id="UP000177515"/>
    </source>
</evidence>
<evidence type="ECO:0000256" key="3">
    <source>
        <dbReference type="ARBA" id="ARBA00022692"/>
    </source>
</evidence>
<dbReference type="PANTHER" id="PTHR35007:SF1">
    <property type="entry name" value="PILUS ASSEMBLY PROTEIN"/>
    <property type="match status" value="1"/>
</dbReference>
<reference evidence="8 9" key="1">
    <citation type="submission" date="2016-10" db="EMBL/GenBank/DDBJ databases">
        <title>Complete genome sequences of three Cupriavidus strains isolated from various Malaysian environments.</title>
        <authorList>
            <person name="Abdullah A.A.-A."/>
            <person name="Shafie N.A.H."/>
            <person name="Lau N.S."/>
        </authorList>
    </citation>
    <scope>NUCLEOTIDE SEQUENCE [LARGE SCALE GENOMIC DNA]</scope>
    <source>
        <strain evidence="8 9">USMAA1020</strain>
    </source>
</reference>
<accession>A0ABN4TJD2</accession>
<keyword evidence="2" id="KW-1003">Cell membrane</keyword>
<dbReference type="RefSeq" id="WP_071011144.1">
    <property type="nucleotide sequence ID" value="NZ_CP017754.1"/>
</dbReference>
<evidence type="ECO:0000256" key="1">
    <source>
        <dbReference type="ARBA" id="ARBA00004651"/>
    </source>
</evidence>
<evidence type="ECO:0000256" key="4">
    <source>
        <dbReference type="ARBA" id="ARBA00022989"/>
    </source>
</evidence>
<keyword evidence="4 6" id="KW-1133">Transmembrane helix</keyword>